<dbReference type="EMBL" id="LR882963">
    <property type="protein sequence ID" value="CAD5937834.1"/>
    <property type="molecule type" value="Genomic_DNA"/>
</dbReference>
<reference evidence="4" key="1">
    <citation type="submission" date="2020-09" db="EMBL/GenBank/DDBJ databases">
        <authorList>
            <person name="Blom J."/>
        </authorList>
    </citation>
    <scope>NUCLEOTIDE SEQUENCE</scope>
    <source>
        <strain evidence="4">No.66</strain>
    </source>
</reference>
<evidence type="ECO:0000256" key="1">
    <source>
        <dbReference type="PIRSR" id="PIRSR620023-1"/>
    </source>
</evidence>
<evidence type="ECO:0000259" key="3">
    <source>
        <dbReference type="Pfam" id="PF04101"/>
    </source>
</evidence>
<evidence type="ECO:0000256" key="2">
    <source>
        <dbReference type="PIRSR" id="PIRSR620023-2"/>
    </source>
</evidence>
<name>A0AAD1V439_PLAAG</name>
<feature type="binding site" evidence="2">
    <location>
        <position position="155"/>
    </location>
    <ligand>
        <name>substrate</name>
    </ligand>
</feature>
<dbReference type="Gene3D" id="3.40.50.2000">
    <property type="entry name" value="Glycogen Phosphorylase B"/>
    <property type="match status" value="1"/>
</dbReference>
<feature type="active site" description="Proton acceptor" evidence="1">
    <location>
        <position position="17"/>
    </location>
</feature>
<dbReference type="RefSeq" id="WP_254032272.1">
    <property type="nucleotide sequence ID" value="NZ_LR882963.1"/>
</dbReference>
<dbReference type="InterPro" id="IPR020023">
    <property type="entry name" value="PseG"/>
</dbReference>
<accession>A0AAD1V439</accession>
<sequence>MQVVFRVDASTQIGTGHVMRCLALAQPRQDTQGQPIFIMANPIPALEERLKSEGMKVVHLAAEPGSLADAQETAALAHQFEANWVVVDGYQFGSEYQQTIKNSGLNLLFIDDYGHAEHYYADVVLNQNISAEEEWYQHREPYTQLLLGTRYTLLRREFWQWQGWQRTVPPVAKKVLVTLGGADPDNVTLKVIQSLQIVEVEELEAVVVVGGSNPHYENLKMAVQDSRYPIQVQQNVTNMPELMAWADVAISAGGSTCWELAFMGLPSILLILADNQRAIAQKLATLNLAVNLGWHQDVTIEEIGLALRESIGDRPKRETMSKRERELVDGNGARRVVSEMVNMLP</sequence>
<feature type="binding site" evidence="2">
    <location>
        <position position="259"/>
    </location>
    <ligand>
        <name>substrate</name>
    </ligand>
</feature>
<dbReference type="NCBIfam" id="TIGR03590">
    <property type="entry name" value="PseG"/>
    <property type="match status" value="1"/>
</dbReference>
<dbReference type="AlphaFoldDB" id="A0AAD1V439"/>
<feature type="domain" description="Glycosyl transferase family 28 C-terminal" evidence="3">
    <location>
        <begin position="193"/>
        <end position="324"/>
    </location>
</feature>
<dbReference type="GO" id="GO:0016758">
    <property type="term" value="F:hexosyltransferase activity"/>
    <property type="evidence" value="ECO:0007669"/>
    <property type="project" value="InterPro"/>
</dbReference>
<dbReference type="InterPro" id="IPR007235">
    <property type="entry name" value="Glyco_trans_28_C"/>
</dbReference>
<evidence type="ECO:0000313" key="5">
    <source>
        <dbReference type="Proteomes" id="UP001153761"/>
    </source>
</evidence>
<dbReference type="Proteomes" id="UP001153761">
    <property type="component" value="Chromosome"/>
</dbReference>
<dbReference type="PANTHER" id="PTHR21015">
    <property type="entry name" value="UDP-N-ACETYLGLUCOSAMINE--N-ACETYLMURAMYL-(PENTAPEPTIDE) PYROPHOSPHORYL-UNDECAPRENOL N-ACETYLGLUCOSAMINE TRANSFERASE 1"/>
    <property type="match status" value="1"/>
</dbReference>
<dbReference type="PANTHER" id="PTHR21015:SF22">
    <property type="entry name" value="GLYCOSYLTRANSFERASE"/>
    <property type="match status" value="1"/>
</dbReference>
<evidence type="ECO:0000313" key="4">
    <source>
        <dbReference type="EMBL" id="CAD5937834.1"/>
    </source>
</evidence>
<dbReference type="Gene3D" id="3.40.50.11190">
    <property type="match status" value="1"/>
</dbReference>
<dbReference type="SUPFAM" id="SSF53756">
    <property type="entry name" value="UDP-Glycosyltransferase/glycogen phosphorylase"/>
    <property type="match status" value="1"/>
</dbReference>
<gene>
    <name evidence="4" type="primary">spsG</name>
    <name evidence="4" type="ORF">PANO66_01777</name>
</gene>
<organism evidence="4 5">
    <name type="scientific">Planktothrix agardhii</name>
    <name type="common">Oscillatoria agardhii</name>
    <dbReference type="NCBI Taxonomy" id="1160"/>
    <lineage>
        <taxon>Bacteria</taxon>
        <taxon>Bacillati</taxon>
        <taxon>Cyanobacteriota</taxon>
        <taxon>Cyanophyceae</taxon>
        <taxon>Oscillatoriophycideae</taxon>
        <taxon>Oscillatoriales</taxon>
        <taxon>Microcoleaceae</taxon>
        <taxon>Planktothrix</taxon>
    </lineage>
</organism>
<proteinExistence type="predicted"/>
<protein>
    <submittedName>
        <fullName evidence="4">Spore coat polysaccharide biosynthesis protein SpsG</fullName>
    </submittedName>
</protein>
<dbReference type="Pfam" id="PF04101">
    <property type="entry name" value="Glyco_tran_28_C"/>
    <property type="match status" value="1"/>
</dbReference>